<proteinExistence type="predicted"/>
<evidence type="ECO:0000313" key="2">
    <source>
        <dbReference type="Proteomes" id="UP000008021"/>
    </source>
</evidence>
<evidence type="ECO:0000313" key="1">
    <source>
        <dbReference type="EnsemblPlants" id="OMERI01G23810.1"/>
    </source>
</evidence>
<reference evidence="1" key="2">
    <citation type="submission" date="2018-05" db="EMBL/GenBank/DDBJ databases">
        <title>OmerRS3 (Oryza meridionalis Reference Sequence Version 3).</title>
        <authorList>
            <person name="Zhang J."/>
            <person name="Kudrna D."/>
            <person name="Lee S."/>
            <person name="Talag J."/>
            <person name="Welchert J."/>
            <person name="Wing R.A."/>
        </authorList>
    </citation>
    <scope>NUCLEOTIDE SEQUENCE [LARGE SCALE GENOMIC DNA]</scope>
    <source>
        <strain evidence="1">cv. OR44</strain>
    </source>
</reference>
<organism evidence="1">
    <name type="scientific">Oryza meridionalis</name>
    <dbReference type="NCBI Taxonomy" id="40149"/>
    <lineage>
        <taxon>Eukaryota</taxon>
        <taxon>Viridiplantae</taxon>
        <taxon>Streptophyta</taxon>
        <taxon>Embryophyta</taxon>
        <taxon>Tracheophyta</taxon>
        <taxon>Spermatophyta</taxon>
        <taxon>Magnoliopsida</taxon>
        <taxon>Liliopsida</taxon>
        <taxon>Poales</taxon>
        <taxon>Poaceae</taxon>
        <taxon>BOP clade</taxon>
        <taxon>Oryzoideae</taxon>
        <taxon>Oryzeae</taxon>
        <taxon>Oryzinae</taxon>
        <taxon>Oryza</taxon>
    </lineage>
</organism>
<dbReference type="EnsemblPlants" id="OMERI01G23810.1">
    <property type="protein sequence ID" value="OMERI01G23810.1"/>
    <property type="gene ID" value="OMERI01G23810"/>
</dbReference>
<protein>
    <submittedName>
        <fullName evidence="1">Uncharacterized protein</fullName>
    </submittedName>
</protein>
<accession>A0A0E0C5W3</accession>
<name>A0A0E0C5W3_9ORYZ</name>
<dbReference type="AlphaFoldDB" id="A0A0E0C5W3"/>
<dbReference type="Gramene" id="OMERI01G23810.1">
    <property type="protein sequence ID" value="OMERI01G23810.1"/>
    <property type="gene ID" value="OMERI01G23810"/>
</dbReference>
<sequence>MGDTRQRLEEHFEPEEMMFAVELAVVELAEYCIAAVAPQGAVFAMLVTQPAEQADVTFDPGVEGTILSPG</sequence>
<dbReference type="HOGENOM" id="CLU_2762051_0_0_1"/>
<reference evidence="1" key="1">
    <citation type="submission" date="2015-04" db="UniProtKB">
        <authorList>
            <consortium name="EnsemblPlants"/>
        </authorList>
    </citation>
    <scope>IDENTIFICATION</scope>
</reference>
<dbReference type="Proteomes" id="UP000008021">
    <property type="component" value="Chromosome 1"/>
</dbReference>
<keyword evidence="2" id="KW-1185">Reference proteome</keyword>